<accession>A0A345E335</accession>
<feature type="region of interest" description="Disordered" evidence="2">
    <location>
        <begin position="325"/>
        <end position="346"/>
    </location>
</feature>
<sequence>MSRDRDAAESFTLGAAQIEPVYHDAEATLDKTCRWIERAGDRGVDVLVFPETYFPGYPYWRRSTSIARWTDLMVDLADNSLHVDDDAVSTIGEAVADADLHLVLGTNEVDDRPGSGTLYNSLFFFDRSGDLVRRHRKLMPTHDERAIWGRGDPEHLAVHDTDVGRLGGLVCYENHMTLSKAALCAQGEEIHAAVWPGFWEQHGHPGDKTRAASAEARDTCDIYPAVREYAFETQSFVVSCSAYMSEGVPDGFEEGEIGFGVGNGGSMLVNPAGIVKAGPAIGEETLLTAEFDRSERRATKAYFDAMGHYARWDAVNLEVSDGRLDPIHDHHGGGDRPPLSPAAAQSLAEEYDVDVETVEAVAEAIEEG</sequence>
<dbReference type="InterPro" id="IPR036526">
    <property type="entry name" value="C-N_Hydrolase_sf"/>
</dbReference>
<dbReference type="Gene3D" id="3.60.110.10">
    <property type="entry name" value="Carbon-nitrogen hydrolase"/>
    <property type="match status" value="1"/>
</dbReference>
<evidence type="ECO:0000313" key="5">
    <source>
        <dbReference type="Proteomes" id="UP000253273"/>
    </source>
</evidence>
<evidence type="ECO:0000313" key="4">
    <source>
        <dbReference type="EMBL" id="AXG06607.1"/>
    </source>
</evidence>
<dbReference type="PANTHER" id="PTHR46044">
    <property type="entry name" value="NITRILASE"/>
    <property type="match status" value="1"/>
</dbReference>
<name>A0A345E335_9EURY</name>
<dbReference type="PROSITE" id="PS50263">
    <property type="entry name" value="CN_HYDROLASE"/>
    <property type="match status" value="1"/>
</dbReference>
<feature type="compositionally biased region" description="Basic and acidic residues" evidence="2">
    <location>
        <begin position="325"/>
        <end position="334"/>
    </location>
</feature>
<reference evidence="4 5" key="1">
    <citation type="submission" date="2018-07" db="EMBL/GenBank/DDBJ databases">
        <title>Genome sequences of Haloplanus sp. CBA1113.</title>
        <authorList>
            <person name="Kim Y.B."/>
            <person name="Roh S.W."/>
        </authorList>
    </citation>
    <scope>NUCLEOTIDE SEQUENCE [LARGE SCALE GENOMIC DNA]</scope>
    <source>
        <strain evidence="4 5">CBA1113</strain>
    </source>
</reference>
<dbReference type="Pfam" id="PF00795">
    <property type="entry name" value="CN_hydrolase"/>
    <property type="match status" value="1"/>
</dbReference>
<comment type="similarity">
    <text evidence="1">Belongs to the carbon-nitrogen hydrolase superfamily. Nitrilase family.</text>
</comment>
<dbReference type="CDD" id="cd07564">
    <property type="entry name" value="nitrilases_CHs"/>
    <property type="match status" value="1"/>
</dbReference>
<dbReference type="AlphaFoldDB" id="A0A345E335"/>
<dbReference type="RefSeq" id="WP_114585745.1">
    <property type="nucleotide sequence ID" value="NZ_CP031150.1"/>
</dbReference>
<evidence type="ECO:0000256" key="2">
    <source>
        <dbReference type="SAM" id="MobiDB-lite"/>
    </source>
</evidence>
<keyword evidence="4" id="KW-0378">Hydrolase</keyword>
<gene>
    <name evidence="4" type="ORF">DU500_09300</name>
</gene>
<dbReference type="OrthoDB" id="198222at2157"/>
<dbReference type="Proteomes" id="UP000253273">
    <property type="component" value="Chromosome"/>
</dbReference>
<keyword evidence="5" id="KW-1185">Reference proteome</keyword>
<evidence type="ECO:0000259" key="3">
    <source>
        <dbReference type="PROSITE" id="PS50263"/>
    </source>
</evidence>
<dbReference type="PANTHER" id="PTHR46044:SF1">
    <property type="entry name" value="CN HYDROLASE DOMAIN-CONTAINING PROTEIN"/>
    <property type="match status" value="1"/>
</dbReference>
<organism evidence="4 5">
    <name type="scientific">Haloplanus rubicundus</name>
    <dbReference type="NCBI Taxonomy" id="1547898"/>
    <lineage>
        <taxon>Archaea</taxon>
        <taxon>Methanobacteriati</taxon>
        <taxon>Methanobacteriota</taxon>
        <taxon>Stenosarchaea group</taxon>
        <taxon>Halobacteria</taxon>
        <taxon>Halobacteriales</taxon>
        <taxon>Haloferacaceae</taxon>
        <taxon>Haloplanus</taxon>
    </lineage>
</organism>
<dbReference type="GO" id="GO:0016787">
    <property type="term" value="F:hydrolase activity"/>
    <property type="evidence" value="ECO:0007669"/>
    <property type="project" value="UniProtKB-KW"/>
</dbReference>
<protein>
    <submittedName>
        <fullName evidence="4">Carbon-nitrogen hydrolase family protein</fullName>
    </submittedName>
</protein>
<feature type="domain" description="CN hydrolase" evidence="3">
    <location>
        <begin position="11"/>
        <end position="293"/>
    </location>
</feature>
<dbReference type="InterPro" id="IPR044149">
    <property type="entry name" value="Nitrilases_CHs"/>
</dbReference>
<dbReference type="InterPro" id="IPR003010">
    <property type="entry name" value="C-N_Hydrolase"/>
</dbReference>
<dbReference type="SUPFAM" id="SSF56317">
    <property type="entry name" value="Carbon-nitrogen hydrolase"/>
    <property type="match status" value="1"/>
</dbReference>
<dbReference type="GeneID" id="37283579"/>
<dbReference type="EMBL" id="CP031150">
    <property type="protein sequence ID" value="AXG06607.1"/>
    <property type="molecule type" value="Genomic_DNA"/>
</dbReference>
<proteinExistence type="inferred from homology"/>
<dbReference type="KEGG" id="haj:DU500_09300"/>
<evidence type="ECO:0000256" key="1">
    <source>
        <dbReference type="ARBA" id="ARBA00008129"/>
    </source>
</evidence>